<dbReference type="KEGG" id="pmac:106721244"/>
<reference evidence="2 3" key="1">
    <citation type="journal article" date="2015" name="Nat. Commun.">
        <title>Outbred genome sequencing and CRISPR/Cas9 gene editing in butterflies.</title>
        <authorList>
            <person name="Li X."/>
            <person name="Fan D."/>
            <person name="Zhang W."/>
            <person name="Liu G."/>
            <person name="Zhang L."/>
            <person name="Zhao L."/>
            <person name="Fang X."/>
            <person name="Chen L."/>
            <person name="Dong Y."/>
            <person name="Chen Y."/>
            <person name="Ding Y."/>
            <person name="Zhao R."/>
            <person name="Feng M."/>
            <person name="Zhu Y."/>
            <person name="Feng Y."/>
            <person name="Jiang X."/>
            <person name="Zhu D."/>
            <person name="Xiang H."/>
            <person name="Feng X."/>
            <person name="Li S."/>
            <person name="Wang J."/>
            <person name="Zhang G."/>
            <person name="Kronforst M.R."/>
            <person name="Wang W."/>
        </authorList>
    </citation>
    <scope>NUCLEOTIDE SEQUENCE [LARGE SCALE GENOMIC DNA]</scope>
    <source>
        <strain evidence="2">Ya'a_city_454_Pm</strain>
        <tissue evidence="2">Whole body</tissue>
    </source>
</reference>
<dbReference type="InterPro" id="IPR041588">
    <property type="entry name" value="Integrase_H2C2"/>
</dbReference>
<dbReference type="PANTHER" id="PTHR47331">
    <property type="entry name" value="PHD-TYPE DOMAIN-CONTAINING PROTEIN"/>
    <property type="match status" value="1"/>
</dbReference>
<dbReference type="Pfam" id="PF05380">
    <property type="entry name" value="Peptidase_A17"/>
    <property type="match status" value="1"/>
</dbReference>
<dbReference type="InterPro" id="IPR043502">
    <property type="entry name" value="DNA/RNA_pol_sf"/>
</dbReference>
<dbReference type="InterPro" id="IPR005312">
    <property type="entry name" value="DUF1759"/>
</dbReference>
<organism evidence="2 3">
    <name type="scientific">Papilio machaon</name>
    <name type="common">Old World swallowtail butterfly</name>
    <dbReference type="NCBI Taxonomy" id="76193"/>
    <lineage>
        <taxon>Eukaryota</taxon>
        <taxon>Metazoa</taxon>
        <taxon>Ecdysozoa</taxon>
        <taxon>Arthropoda</taxon>
        <taxon>Hexapoda</taxon>
        <taxon>Insecta</taxon>
        <taxon>Pterygota</taxon>
        <taxon>Neoptera</taxon>
        <taxon>Endopterygota</taxon>
        <taxon>Lepidoptera</taxon>
        <taxon>Glossata</taxon>
        <taxon>Ditrysia</taxon>
        <taxon>Papilionoidea</taxon>
        <taxon>Papilionidae</taxon>
        <taxon>Papilioninae</taxon>
        <taxon>Papilio</taxon>
    </lineage>
</organism>
<evidence type="ECO:0000259" key="1">
    <source>
        <dbReference type="PROSITE" id="PS50994"/>
    </source>
</evidence>
<dbReference type="Proteomes" id="UP000053240">
    <property type="component" value="Unassembled WGS sequence"/>
</dbReference>
<dbReference type="GO" id="GO:0003676">
    <property type="term" value="F:nucleic acid binding"/>
    <property type="evidence" value="ECO:0007669"/>
    <property type="project" value="InterPro"/>
</dbReference>
<dbReference type="InterPro" id="IPR001584">
    <property type="entry name" value="Integrase_cat-core"/>
</dbReference>
<protein>
    <recommendedName>
        <fullName evidence="1">Integrase catalytic domain-containing protein</fullName>
    </recommendedName>
</protein>
<dbReference type="InterPro" id="IPR036397">
    <property type="entry name" value="RNaseH_sf"/>
</dbReference>
<dbReference type="PROSITE" id="PS50994">
    <property type="entry name" value="INTEGRASE"/>
    <property type="match status" value="1"/>
</dbReference>
<dbReference type="InParanoid" id="A0A0N1IHU1"/>
<dbReference type="InterPro" id="IPR012337">
    <property type="entry name" value="RNaseH-like_sf"/>
</dbReference>
<dbReference type="SUPFAM" id="SSF56672">
    <property type="entry name" value="DNA/RNA polymerases"/>
    <property type="match status" value="1"/>
</dbReference>
<proteinExistence type="predicted"/>
<keyword evidence="3" id="KW-1185">Reference proteome</keyword>
<evidence type="ECO:0000313" key="2">
    <source>
        <dbReference type="EMBL" id="KPJ18393.1"/>
    </source>
</evidence>
<name>A0A0N1IHU1_PAPMA</name>
<dbReference type="Gene3D" id="3.30.420.10">
    <property type="entry name" value="Ribonuclease H-like superfamily/Ribonuclease H"/>
    <property type="match status" value="1"/>
</dbReference>
<dbReference type="InterPro" id="IPR040676">
    <property type="entry name" value="DUF5641"/>
</dbReference>
<dbReference type="PANTHER" id="PTHR47331:SF1">
    <property type="entry name" value="GAG-LIKE PROTEIN"/>
    <property type="match status" value="1"/>
</dbReference>
<feature type="domain" description="Integrase catalytic" evidence="1">
    <location>
        <begin position="1395"/>
        <end position="1588"/>
    </location>
</feature>
<dbReference type="InterPro" id="IPR008042">
    <property type="entry name" value="Retrotrans_Pao"/>
</dbReference>
<dbReference type="Pfam" id="PF17921">
    <property type="entry name" value="Integrase_H2C2"/>
    <property type="match status" value="1"/>
</dbReference>
<accession>A0A0N1IHU1</accession>
<dbReference type="GO" id="GO:0042575">
    <property type="term" value="C:DNA polymerase complex"/>
    <property type="evidence" value="ECO:0007669"/>
    <property type="project" value="UniProtKB-ARBA"/>
</dbReference>
<sequence>MEQAKKLINLQEDRIEQIQKAQSNYLKSPKSRVTPSYIETRLETLEKIYCSFIKGHEELLGLILRGQRSTLDYFSQDKSEQLEELYTNYKSSLKEKLHELVKETTASDTLTPSRTSANTDIRLPTIQIPTFSGNYTDWPSFRDLFTSVIHKNTSLDDVQKLHYLKSLVSGEAAQLLRSINVTNENYTQAWDTLFKRFNNKRYIANYVFKRLFGLKPLTHESGHFLKQLLDTTSECLSSLKNIGIQTDTWDDIIVYITVTKLDPTSHRLWEQHISSENDKMPTFHQLSQFLEVRFKSLEMIEDQTKSHKSKSFLATASVSSLKCTFCSGDHYIFQCKDFVRQGLEQRIEFVKSNNLCFNCLIPNHCAKMCLRSTSCNICKRKHHSLLHPGKGESRTEEQAPNENIDNLENKDIATHFVSQSGQVLLATALVDVSWKNGYTHIYRALLDQGSQASFVTEDLVQSAGLKRVKVNGEVSGLSNGSKLRTKYVVDLELRSRIEPQFTLFVRAYVLKKITNYLPTHKSTVSNWPELESIALADPEFNVPNNIDILLGAEAYAKIIDDGLLRNSTGAIAQKTRLGWILSGKLSETLPKIVINMHVCDCDNKLLRRFWEIESDTNVSERKHTKEEIQCENIYKNTTVKTRDNKYKVYLPFKAGCENPVEMCGETKEIAISRFLQLERRFRRDDNLKQEYTKVIHEYLHLGHMELANTDTKQSIYLPHHAVIRNDKDTTKTRIVFDASAKGSKGCSLNDTLLIGPTLQKDLRTLILQWRQYAIVLASDLIKMYRQIRVTEEHTDYQRIIWRDSPDEELKSYKLLTVTFGTAAAPYLAVRTLLQTAEDGINEFPLAAEITKTSFYMDDLLTGCYSVEEGMEIYNEMNALLKTGGFELRKWCSNSNELLAKISENKPDLKETYEIKFDEIIKILGLVWDRNLDVFTFSVNLPPIEDRVTKRKILSDIARLFDPFGWLAPVIVTAKIFLQRLWLMSIEWDDPLPINVITEWSIYRNDLIKLQGIKIDRWINTYQIRTNVELHGFADASTAAYAAVVYVKALDDDGNPKITLLESKTKVAPLKQISVARLELCGALLLAKMLYQAAIHLKIPMGQVFAYTDSTVTLAWIEGQPIKWQTFVANRVTEIQTLLDNSAWRFVSSRDNPADLASRGIQADDLVASSLWWQGPTWLKETHKYKQTNASYTTTLEERKQRVKTFLCELEEKPIYERFSTLNRMKRVLTYCRRFLLLKPEKQYTDYLSTKELNETMQMCIKLCQRQDFMEEIRDLKESGMVKKRSKLKTLSPYLDENQILRVGGRLQGATIGSEIKHPILLPKHNHLTTLVVRDAHIKLLHGGNRLMTNFLQNQYWIIGLKPLVKKCVRECVVCVRHKGMVLQPKMGELPSVRITPGRPFKTSGVDFAGPIQLRTSKGRGHKAFKGYICLFICMKTKAVHLEVVSDLTSKGFIAAFKRFISRRGHCSDVWSDNGLNFVGAAKELKDNANIRCSSGMKDIVELLANEGTIWHFIPPRAPNFGGLWEAAVKSAKTHLVKVVGNSTLTFEEMTTLLSQVEACLNSRPICQLNDNPDDLFPLTPAHFLIGEATMIIPEPDHENTRLSALDIWTLVQKMTQHFWKRWSTEYLQGLQRRQKWQKSSISPDVGQLVIIKENDLPPAKWLLARILELIPGPDKAVRVVKLKCKSSILTRPINKIILLPRDIKLHEDAHEYLMVGGKNKVLSGRNVGAVSATAQ</sequence>
<dbReference type="SUPFAM" id="SSF53098">
    <property type="entry name" value="Ribonuclease H-like"/>
    <property type="match status" value="1"/>
</dbReference>
<dbReference type="OrthoDB" id="8033604at2759"/>
<dbReference type="GO" id="GO:0015074">
    <property type="term" value="P:DNA integration"/>
    <property type="evidence" value="ECO:0007669"/>
    <property type="project" value="InterPro"/>
</dbReference>
<dbReference type="CDD" id="cd01644">
    <property type="entry name" value="RT_pepA17"/>
    <property type="match status" value="1"/>
</dbReference>
<dbReference type="STRING" id="76193.A0A0N1IHU1"/>
<dbReference type="GO" id="GO:0071897">
    <property type="term" value="P:DNA biosynthetic process"/>
    <property type="evidence" value="ECO:0007669"/>
    <property type="project" value="UniProtKB-ARBA"/>
</dbReference>
<dbReference type="EMBL" id="KQ460036">
    <property type="protein sequence ID" value="KPJ18393.1"/>
    <property type="molecule type" value="Genomic_DNA"/>
</dbReference>
<dbReference type="Pfam" id="PF18701">
    <property type="entry name" value="DUF5641"/>
    <property type="match status" value="1"/>
</dbReference>
<gene>
    <name evidence="2" type="ORF">RR48_05572</name>
</gene>
<dbReference type="Pfam" id="PF03564">
    <property type="entry name" value="DUF1759"/>
    <property type="match status" value="1"/>
</dbReference>
<evidence type="ECO:0000313" key="3">
    <source>
        <dbReference type="Proteomes" id="UP000053240"/>
    </source>
</evidence>